<comment type="caution">
    <text evidence="1">The sequence shown here is derived from an EMBL/GenBank/DDBJ whole genome shotgun (WGS) entry which is preliminary data.</text>
</comment>
<evidence type="ECO:0000313" key="1">
    <source>
        <dbReference type="EMBL" id="NVP58344.1"/>
    </source>
</evidence>
<keyword evidence="2" id="KW-1185">Reference proteome</keyword>
<dbReference type="EMBL" id="JABXYK010000024">
    <property type="protein sequence ID" value="NVP58344.1"/>
    <property type="molecule type" value="Genomic_DNA"/>
</dbReference>
<proteinExistence type="predicted"/>
<gene>
    <name evidence="1" type="ORF">HV823_24205</name>
</gene>
<protein>
    <submittedName>
        <fullName evidence="1">DUF982 domain-containing protein</fullName>
    </submittedName>
</protein>
<name>A0ABX2QKN1_9HYPH</name>
<dbReference type="RefSeq" id="WP_176952243.1">
    <property type="nucleotide sequence ID" value="NZ_JABXYK010000024.1"/>
</dbReference>
<reference evidence="1 2" key="1">
    <citation type="submission" date="2020-06" db="EMBL/GenBank/DDBJ databases">
        <title>Rhizobium sp.nov. isolated from the tomato plant.</title>
        <authorList>
            <person name="Thin K.K."/>
            <person name="Zhang X."/>
            <person name="He S."/>
        </authorList>
    </citation>
    <scope>NUCLEOTIDE SEQUENCE [LARGE SCALE GENOMIC DNA]</scope>
    <source>
        <strain evidence="1 2">DBTS2</strain>
    </source>
</reference>
<sequence>MAISRDRLWDEAVVLQTPRRLVTVSSSRDAVIFLRKYWRGRKEELHGCALEVCQRSICGLAHPDAARQAFISAARKAGFTVKSWI</sequence>
<dbReference type="Proteomes" id="UP000659172">
    <property type="component" value="Unassembled WGS sequence"/>
</dbReference>
<accession>A0ABX2QKN1</accession>
<organism evidence="1 2">
    <name type="scientific">Mycoplana rhizolycopersici</name>
    <dbReference type="NCBI Taxonomy" id="2746702"/>
    <lineage>
        <taxon>Bacteria</taxon>
        <taxon>Pseudomonadati</taxon>
        <taxon>Pseudomonadota</taxon>
        <taxon>Alphaproteobacteria</taxon>
        <taxon>Hyphomicrobiales</taxon>
        <taxon>Rhizobiaceae</taxon>
        <taxon>Mycoplana</taxon>
    </lineage>
</organism>
<dbReference type="Gene3D" id="6.10.250.730">
    <property type="match status" value="1"/>
</dbReference>
<dbReference type="Pfam" id="PF06169">
    <property type="entry name" value="DUF982"/>
    <property type="match status" value="1"/>
</dbReference>
<evidence type="ECO:0000313" key="2">
    <source>
        <dbReference type="Proteomes" id="UP000659172"/>
    </source>
</evidence>
<dbReference type="InterPro" id="IPR010385">
    <property type="entry name" value="DUF982"/>
</dbReference>